<feature type="compositionally biased region" description="Low complexity" evidence="1">
    <location>
        <begin position="116"/>
        <end position="147"/>
    </location>
</feature>
<protein>
    <submittedName>
        <fullName evidence="2">Uncharacterized protein</fullName>
    </submittedName>
</protein>
<name>A0A3G4ZV00_9VIRU</name>
<accession>A0A3G4ZV00</accession>
<proteinExistence type="predicted"/>
<gene>
    <name evidence="2" type="ORF">Barrevirus23_6</name>
</gene>
<feature type="compositionally biased region" description="Acidic residues" evidence="1">
    <location>
        <begin position="91"/>
        <end position="114"/>
    </location>
</feature>
<feature type="compositionally biased region" description="Polar residues" evidence="1">
    <location>
        <begin position="9"/>
        <end position="18"/>
    </location>
</feature>
<sequence>MENEMISWVNLSSDNNNEATDDEVVFEDIIEPKKEKKEVKEDGELVYNINYDKITTEKYRVFRLRKMDPISYLEVEPDYAFKFPYIWDPYTGEEQEAEPEEEPEEEVEEEEEEVPQPKAKAGAKKGAAAATTVSKKAATSTKGKSKK</sequence>
<evidence type="ECO:0000256" key="1">
    <source>
        <dbReference type="SAM" id="MobiDB-lite"/>
    </source>
</evidence>
<evidence type="ECO:0000313" key="2">
    <source>
        <dbReference type="EMBL" id="AYV77249.1"/>
    </source>
</evidence>
<dbReference type="EMBL" id="MK072020">
    <property type="protein sequence ID" value="AYV77249.1"/>
    <property type="molecule type" value="Genomic_DNA"/>
</dbReference>
<organism evidence="2">
    <name type="scientific">Barrevirus sp</name>
    <dbReference type="NCBI Taxonomy" id="2487763"/>
    <lineage>
        <taxon>Viruses</taxon>
        <taxon>Varidnaviria</taxon>
        <taxon>Bamfordvirae</taxon>
        <taxon>Nucleocytoviricota</taxon>
        <taxon>Megaviricetes</taxon>
        <taxon>Imitervirales</taxon>
        <taxon>Mimiviridae</taxon>
        <taxon>Klosneuvirinae</taxon>
    </lineage>
</organism>
<feature type="region of interest" description="Disordered" evidence="1">
    <location>
        <begin position="1"/>
        <end position="20"/>
    </location>
</feature>
<feature type="region of interest" description="Disordered" evidence="1">
    <location>
        <begin position="90"/>
        <end position="147"/>
    </location>
</feature>
<reference evidence="2" key="1">
    <citation type="submission" date="2018-10" db="EMBL/GenBank/DDBJ databases">
        <title>Hidden diversity of soil giant viruses.</title>
        <authorList>
            <person name="Schulz F."/>
            <person name="Alteio L."/>
            <person name="Goudeau D."/>
            <person name="Ryan E.M."/>
            <person name="Malmstrom R.R."/>
            <person name="Blanchard J."/>
            <person name="Woyke T."/>
        </authorList>
    </citation>
    <scope>NUCLEOTIDE SEQUENCE</scope>
    <source>
        <strain evidence="2">BAV1</strain>
    </source>
</reference>